<dbReference type="EMBL" id="JACCBU010000001">
    <property type="protein sequence ID" value="NYE73965.1"/>
    <property type="molecule type" value="Genomic_DNA"/>
</dbReference>
<dbReference type="PANTHER" id="PTHR32182:SF0">
    <property type="entry name" value="DNA REPLICATION AND REPAIR PROTEIN RECF"/>
    <property type="match status" value="1"/>
</dbReference>
<dbReference type="GO" id="GO:0006302">
    <property type="term" value="P:double-strand break repair"/>
    <property type="evidence" value="ECO:0007669"/>
    <property type="project" value="TreeGrafter"/>
</dbReference>
<keyword evidence="4" id="KW-0175">Coiled coil</keyword>
<dbReference type="Pfam" id="PF13555">
    <property type="entry name" value="AAA_29"/>
    <property type="match status" value="1"/>
</dbReference>
<protein>
    <submittedName>
        <fullName evidence="6">Uncharacterized protein YPO0396</fullName>
    </submittedName>
</protein>
<evidence type="ECO:0000256" key="3">
    <source>
        <dbReference type="ARBA" id="ARBA00023236"/>
    </source>
</evidence>
<dbReference type="Gene3D" id="3.40.50.300">
    <property type="entry name" value="P-loop containing nucleotide triphosphate hydrolases"/>
    <property type="match status" value="1"/>
</dbReference>
<proteinExistence type="predicted"/>
<keyword evidence="3" id="KW-0742">SOS response</keyword>
<reference evidence="6 7" key="1">
    <citation type="submission" date="2020-07" db="EMBL/GenBank/DDBJ databases">
        <title>Sequencing the genomes of 1000 actinobacteria strains.</title>
        <authorList>
            <person name="Klenk H.-P."/>
        </authorList>
    </citation>
    <scope>NUCLEOTIDE SEQUENCE [LARGE SCALE GENOMIC DNA]</scope>
    <source>
        <strain evidence="6 7">DSM 22083</strain>
    </source>
</reference>
<dbReference type="PANTHER" id="PTHR32182">
    <property type="entry name" value="DNA REPLICATION AND REPAIR PROTEIN RECF"/>
    <property type="match status" value="1"/>
</dbReference>
<keyword evidence="1" id="KW-0227">DNA damage</keyword>
<keyword evidence="7" id="KW-1185">Reference proteome</keyword>
<dbReference type="AlphaFoldDB" id="A0A7Y9LEK0"/>
<evidence type="ECO:0000256" key="1">
    <source>
        <dbReference type="ARBA" id="ARBA00022763"/>
    </source>
</evidence>
<evidence type="ECO:0000256" key="5">
    <source>
        <dbReference type="SAM" id="MobiDB-lite"/>
    </source>
</evidence>
<accession>A0A7Y9LEK0</accession>
<evidence type="ECO:0000313" key="6">
    <source>
        <dbReference type="EMBL" id="NYE73965.1"/>
    </source>
</evidence>
<feature type="compositionally biased region" description="Basic and acidic residues" evidence="5">
    <location>
        <begin position="615"/>
        <end position="627"/>
    </location>
</feature>
<evidence type="ECO:0000256" key="4">
    <source>
        <dbReference type="SAM" id="Coils"/>
    </source>
</evidence>
<dbReference type="Proteomes" id="UP000569914">
    <property type="component" value="Unassembled WGS sequence"/>
</dbReference>
<dbReference type="GO" id="GO:0000731">
    <property type="term" value="P:DNA synthesis involved in DNA repair"/>
    <property type="evidence" value="ECO:0007669"/>
    <property type="project" value="TreeGrafter"/>
</dbReference>
<organism evidence="6 7">
    <name type="scientific">Microlunatus parietis</name>
    <dbReference type="NCBI Taxonomy" id="682979"/>
    <lineage>
        <taxon>Bacteria</taxon>
        <taxon>Bacillati</taxon>
        <taxon>Actinomycetota</taxon>
        <taxon>Actinomycetes</taxon>
        <taxon>Propionibacteriales</taxon>
        <taxon>Propionibacteriaceae</taxon>
        <taxon>Microlunatus</taxon>
    </lineage>
</organism>
<sequence>MIMMSSGLFSAIELDGGHRAGYRLQRIELFNWGTFDGRVWRLTPDGETSLLTGDIGSGKSTLVDAITTLLLPAHRIAYNKAAGAESRERTLRSYVEGHYKSERIERTGTSKAVGLRDHTSYSVILGVFGNEGHDETVTLAQVFHQKDRAGQPDRFFVTSGKPLSIEADFTDFGADLGELRRRLRNSGAVISNVYPEYARQLRRALGIKSDQALDLFHQTVSMKSVGNLNDFVRNHMLEPADAAERVDAIIAHFEDLTKAHEAVRRAREQLAALEPLVATADRYDDALARRTGLERQRDAVRLYFAELRIALLSGEIEAYETEQHGHRTVRDEAEQDQGRLRERGDVLITQRAAAGGDRIGQLERDEATAREQCDGRRRRFQLFSDQLAAAGLESVADVAGFRSLIGSLGARRAGLRERRAALNPRLAEHAARRAELRRQQEETKLELSSLAGRASNLPSQLLDLREQLCRELDLDVEALPFAGELIDVAEGYETWRGAAERVLRGFAQSLLVRQDDYPAVADWVNGRRLTYRRWDGEQRGLRLVYERVPLRQVALQPPVHGEGLLLAQTLEIAPGPFESYLGDQLHRRADHRCTETLAEFRQAHRAVTPEGQVRSGDHHEKDDRSRVDDPRTWVLGWANARKIEALTAHLEDVQRELEQADQALAKIDRERDELDAEVSALDKLETVTDWRELDWREAEGRAENARQERERLLAGAPELAEIDRQLKINKDALSEVEGRIAGLSARISVLDDRIGRADQARRQELGFVHDHSEVDLVAARSRYDELNDRLGADRPTEADACQGVAAELTQRLQRELDRLGKEIGGYVTSLVGAMNEVRRRWPEATTEMDAAIEARDEFRTFRDRVASDDLPAFEDEFKRQLNTNTIRELAGFNSWLRRQSDDIGSRIDTINEALGAIDYAPGRYIRLEMERTVNTEVQAFRSELRAATDDALVPVDDHYSEQRFLDVQRIIERFRGRPNHTDTDKAWTRRVTDVRNWFTFSASERDRESDVEWEHYRDSDGKSGGQKEKLAYTILAASLAYQFGLEWGVEKSKDFRFAVIDEAFGRGSDLSTRYALELFAKLGLQLLIVTPLQKVHIIEPYVRSIGFVDNPTGSYSRLQTLTIEEFRAQRDGRAPRE</sequence>
<feature type="coiled-coil region" evidence="4">
    <location>
        <begin position="426"/>
        <end position="453"/>
    </location>
</feature>
<feature type="region of interest" description="Disordered" evidence="5">
    <location>
        <begin position="604"/>
        <end position="627"/>
    </location>
</feature>
<dbReference type="SUPFAM" id="SSF52540">
    <property type="entry name" value="P-loop containing nucleoside triphosphate hydrolases"/>
    <property type="match status" value="1"/>
</dbReference>
<feature type="coiled-coil region" evidence="4">
    <location>
        <begin position="643"/>
        <end position="687"/>
    </location>
</feature>
<dbReference type="Pfam" id="PF13558">
    <property type="entry name" value="SbcC_Walker_B"/>
    <property type="match status" value="1"/>
</dbReference>
<comment type="caution">
    <text evidence="6">The sequence shown here is derived from an EMBL/GenBank/DDBJ whole genome shotgun (WGS) entry which is preliminary data.</text>
</comment>
<evidence type="ECO:0000256" key="2">
    <source>
        <dbReference type="ARBA" id="ARBA00023204"/>
    </source>
</evidence>
<dbReference type="GO" id="GO:0009432">
    <property type="term" value="P:SOS response"/>
    <property type="evidence" value="ECO:0007669"/>
    <property type="project" value="UniProtKB-KW"/>
</dbReference>
<name>A0A7Y9LEK0_9ACTN</name>
<dbReference type="InterPro" id="IPR027417">
    <property type="entry name" value="P-loop_NTPase"/>
</dbReference>
<evidence type="ECO:0000313" key="7">
    <source>
        <dbReference type="Proteomes" id="UP000569914"/>
    </source>
</evidence>
<gene>
    <name evidence="6" type="ORF">BKA15_005294</name>
</gene>
<keyword evidence="2" id="KW-0234">DNA repair</keyword>